<protein>
    <submittedName>
        <fullName evidence="1">Uncharacterized protein</fullName>
    </submittedName>
</protein>
<dbReference type="AlphaFoldDB" id="A0A5J4VQS6"/>
<gene>
    <name evidence="1" type="ORF">EZS28_019858</name>
</gene>
<sequence length="70" mass="8651">METMIMNEELDYVVEMIMPMELQLEFEDSESMFNHKEEQMCVEWVKVTMKIMIQMVILNWMIVKMDQFDY</sequence>
<dbReference type="EMBL" id="SNRW01005672">
    <property type="protein sequence ID" value="KAA6384616.1"/>
    <property type="molecule type" value="Genomic_DNA"/>
</dbReference>
<comment type="caution">
    <text evidence="1">The sequence shown here is derived from an EMBL/GenBank/DDBJ whole genome shotgun (WGS) entry which is preliminary data.</text>
</comment>
<evidence type="ECO:0000313" key="1">
    <source>
        <dbReference type="EMBL" id="KAA6384616.1"/>
    </source>
</evidence>
<evidence type="ECO:0000313" key="2">
    <source>
        <dbReference type="Proteomes" id="UP000324800"/>
    </source>
</evidence>
<name>A0A5J4VQS6_9EUKA</name>
<accession>A0A5J4VQS6</accession>
<organism evidence="1 2">
    <name type="scientific">Streblomastix strix</name>
    <dbReference type="NCBI Taxonomy" id="222440"/>
    <lineage>
        <taxon>Eukaryota</taxon>
        <taxon>Metamonada</taxon>
        <taxon>Preaxostyla</taxon>
        <taxon>Oxymonadida</taxon>
        <taxon>Streblomastigidae</taxon>
        <taxon>Streblomastix</taxon>
    </lineage>
</organism>
<dbReference type="Proteomes" id="UP000324800">
    <property type="component" value="Unassembled WGS sequence"/>
</dbReference>
<proteinExistence type="predicted"/>
<reference evidence="1 2" key="1">
    <citation type="submission" date="2019-03" db="EMBL/GenBank/DDBJ databases">
        <title>Single cell metagenomics reveals metabolic interactions within the superorganism composed of flagellate Streblomastix strix and complex community of Bacteroidetes bacteria on its surface.</title>
        <authorList>
            <person name="Treitli S.C."/>
            <person name="Kolisko M."/>
            <person name="Husnik F."/>
            <person name="Keeling P."/>
            <person name="Hampl V."/>
        </authorList>
    </citation>
    <scope>NUCLEOTIDE SEQUENCE [LARGE SCALE GENOMIC DNA]</scope>
    <source>
        <strain evidence="1">ST1C</strain>
    </source>
</reference>